<evidence type="ECO:0000259" key="2">
    <source>
        <dbReference type="Pfam" id="PF00117"/>
    </source>
</evidence>
<dbReference type="SUPFAM" id="SSF52317">
    <property type="entry name" value="Class I glutamine amidotransferase-like"/>
    <property type="match status" value="1"/>
</dbReference>
<dbReference type="InterPro" id="IPR029062">
    <property type="entry name" value="Class_I_gatase-like"/>
</dbReference>
<dbReference type="PRINTS" id="PR00097">
    <property type="entry name" value="ANTSNTHASEII"/>
</dbReference>
<dbReference type="InterPro" id="IPR006221">
    <property type="entry name" value="TrpG/PapA_dom"/>
</dbReference>
<reference evidence="3" key="1">
    <citation type="journal article" date="2023" name="Comput. Struct. Biotechnol. J.">
        <title>Discovery of a novel marine Bacteroidetes with a rich repertoire of carbohydrate-active enzymes.</title>
        <authorList>
            <person name="Chen B."/>
            <person name="Liu G."/>
            <person name="Chen Q."/>
            <person name="Wang H."/>
            <person name="Liu L."/>
            <person name="Tang K."/>
        </authorList>
    </citation>
    <scope>NUCLEOTIDE SEQUENCE</scope>
    <source>
        <strain evidence="3">TK19036</strain>
    </source>
</reference>
<dbReference type="PANTHER" id="PTHR43418:SF4">
    <property type="entry name" value="MULTIFUNCTIONAL TRYPTOPHAN BIOSYNTHESIS PROTEIN"/>
    <property type="match status" value="1"/>
</dbReference>
<dbReference type="AlphaFoldDB" id="A0AA49JEY9"/>
<dbReference type="PRINTS" id="PR00096">
    <property type="entry name" value="GATASE"/>
</dbReference>
<feature type="domain" description="Glutamine amidotransferase" evidence="2">
    <location>
        <begin position="4"/>
        <end position="189"/>
    </location>
</feature>
<evidence type="ECO:0000313" key="3">
    <source>
        <dbReference type="EMBL" id="WKN34869.1"/>
    </source>
</evidence>
<dbReference type="Gene3D" id="3.40.50.880">
    <property type="match status" value="1"/>
</dbReference>
<dbReference type="CDD" id="cd01743">
    <property type="entry name" value="GATase1_Anthranilate_Synthase"/>
    <property type="match status" value="1"/>
</dbReference>
<dbReference type="GO" id="GO:0004049">
    <property type="term" value="F:anthranilate synthase activity"/>
    <property type="evidence" value="ECO:0007669"/>
    <property type="project" value="TreeGrafter"/>
</dbReference>
<dbReference type="PROSITE" id="PS51273">
    <property type="entry name" value="GATASE_TYPE_1"/>
    <property type="match status" value="1"/>
</dbReference>
<gene>
    <name evidence="3" type="ORF">K4G66_21065</name>
</gene>
<dbReference type="Pfam" id="PF00117">
    <property type="entry name" value="GATase"/>
    <property type="match status" value="1"/>
</dbReference>
<sequence>MKILVLDNYDSFTYNLVHILRELEVGDQMDVIRNDKISVEEVDQYDKILLSPGPGIPSEAGIMMDVIRTYAPKKSMLGICLGHQGIAEAFGSELYNMPLVLHGYADKVYLEEEAGPLFEGLPKSFGVCRYHSWAVNAQALNGDLQVTARDLKGEIMGLRHKTYDVHGLQFHPESILTEHGKQIIQNWLVR</sequence>
<dbReference type="GO" id="GO:0000162">
    <property type="term" value="P:L-tryptophan biosynthetic process"/>
    <property type="evidence" value="ECO:0007669"/>
    <property type="project" value="TreeGrafter"/>
</dbReference>
<organism evidence="3">
    <name type="scientific">Roseihalotalea indica</name>
    <dbReference type="NCBI Taxonomy" id="2867963"/>
    <lineage>
        <taxon>Bacteria</taxon>
        <taxon>Pseudomonadati</taxon>
        <taxon>Bacteroidota</taxon>
        <taxon>Cytophagia</taxon>
        <taxon>Cytophagales</taxon>
        <taxon>Catalimonadaceae</taxon>
        <taxon>Roseihalotalea</taxon>
    </lineage>
</organism>
<reference evidence="3" key="2">
    <citation type="journal article" date="2024" name="Antonie Van Leeuwenhoek">
        <title>Roseihalotalea indica gen. nov., sp. nov., a halophilic Bacteroidetes from mesopelagic Southwest Indian Ocean with higher carbohydrate metabolic potential.</title>
        <authorList>
            <person name="Chen B."/>
            <person name="Zhang M."/>
            <person name="Lin D."/>
            <person name="Ye J."/>
            <person name="Tang K."/>
        </authorList>
    </citation>
    <scope>NUCLEOTIDE SEQUENCE</scope>
    <source>
        <strain evidence="3">TK19036</strain>
    </source>
</reference>
<keyword evidence="1" id="KW-0315">Glutamine amidotransferase</keyword>
<dbReference type="EMBL" id="CP120682">
    <property type="protein sequence ID" value="WKN34869.1"/>
    <property type="molecule type" value="Genomic_DNA"/>
</dbReference>
<accession>A0AA49JEY9</accession>
<dbReference type="NCBIfam" id="TIGR00566">
    <property type="entry name" value="trpG_papA"/>
    <property type="match status" value="1"/>
</dbReference>
<protein>
    <submittedName>
        <fullName evidence="3">Aminodeoxychorismate/anthranilate synthase component II</fullName>
    </submittedName>
</protein>
<dbReference type="GO" id="GO:0005829">
    <property type="term" value="C:cytosol"/>
    <property type="evidence" value="ECO:0007669"/>
    <property type="project" value="TreeGrafter"/>
</dbReference>
<dbReference type="PANTHER" id="PTHR43418">
    <property type="entry name" value="MULTIFUNCTIONAL TRYPTOPHAN BIOSYNTHESIS PROTEIN-RELATED"/>
    <property type="match status" value="1"/>
</dbReference>
<name>A0AA49JEY9_9BACT</name>
<evidence type="ECO:0000256" key="1">
    <source>
        <dbReference type="ARBA" id="ARBA00022962"/>
    </source>
</evidence>
<dbReference type="InterPro" id="IPR050472">
    <property type="entry name" value="Anth_synth/Amidotransfase"/>
</dbReference>
<dbReference type="FunFam" id="3.40.50.880:FF:000003">
    <property type="entry name" value="Anthranilate synthase component II"/>
    <property type="match status" value="1"/>
</dbReference>
<dbReference type="InterPro" id="IPR017926">
    <property type="entry name" value="GATASE"/>
</dbReference>
<proteinExistence type="predicted"/>